<evidence type="ECO:0000259" key="3">
    <source>
        <dbReference type="SMART" id="SM00672"/>
    </source>
</evidence>
<comment type="caution">
    <text evidence="4">The sequence shown here is derived from an EMBL/GenBank/DDBJ whole genome shotgun (WGS) entry which is preliminary data.</text>
</comment>
<dbReference type="EMBL" id="LSYV01000025">
    <property type="protein sequence ID" value="KXZ48940.1"/>
    <property type="molecule type" value="Genomic_DNA"/>
</dbReference>
<organism evidence="4 5">
    <name type="scientific">Gonium pectorale</name>
    <name type="common">Green alga</name>
    <dbReference type="NCBI Taxonomy" id="33097"/>
    <lineage>
        <taxon>Eukaryota</taxon>
        <taxon>Viridiplantae</taxon>
        <taxon>Chlorophyta</taxon>
        <taxon>core chlorophytes</taxon>
        <taxon>Chlorophyceae</taxon>
        <taxon>CS clade</taxon>
        <taxon>Chlamydomonadales</taxon>
        <taxon>Volvocaceae</taxon>
        <taxon>Gonium</taxon>
    </lineage>
</organism>
<dbReference type="AlphaFoldDB" id="A0A150GHV8"/>
<dbReference type="InterPro" id="IPR006598">
    <property type="entry name" value="CAP10"/>
</dbReference>
<evidence type="ECO:0000256" key="1">
    <source>
        <dbReference type="ARBA" id="ARBA00010118"/>
    </source>
</evidence>
<evidence type="ECO:0000313" key="5">
    <source>
        <dbReference type="Proteomes" id="UP000075714"/>
    </source>
</evidence>
<keyword evidence="2" id="KW-0808">Transferase</keyword>
<feature type="domain" description="Glycosyl transferase CAP10" evidence="3">
    <location>
        <begin position="2"/>
        <end position="245"/>
    </location>
</feature>
<reference evidence="5" key="1">
    <citation type="journal article" date="2016" name="Nat. Commun.">
        <title>The Gonium pectorale genome demonstrates co-option of cell cycle regulation during the evolution of multicellularity.</title>
        <authorList>
            <person name="Hanschen E.R."/>
            <person name="Marriage T.N."/>
            <person name="Ferris P.J."/>
            <person name="Hamaji T."/>
            <person name="Toyoda A."/>
            <person name="Fujiyama A."/>
            <person name="Neme R."/>
            <person name="Noguchi H."/>
            <person name="Minakuchi Y."/>
            <person name="Suzuki M."/>
            <person name="Kawai-Toyooka H."/>
            <person name="Smith D.R."/>
            <person name="Sparks H."/>
            <person name="Anderson J."/>
            <person name="Bakaric R."/>
            <person name="Luria V."/>
            <person name="Karger A."/>
            <person name="Kirschner M.W."/>
            <person name="Durand P.M."/>
            <person name="Michod R.E."/>
            <person name="Nozaki H."/>
            <person name="Olson B.J."/>
        </authorList>
    </citation>
    <scope>NUCLEOTIDE SEQUENCE [LARGE SCALE GENOMIC DNA]</scope>
    <source>
        <strain evidence="5">NIES-2863</strain>
    </source>
</reference>
<keyword evidence="5" id="KW-1185">Reference proteome</keyword>
<dbReference type="PANTHER" id="PTHR12203">
    <property type="entry name" value="KDEL LYS-ASP-GLU-LEU CONTAINING - RELATED"/>
    <property type="match status" value="1"/>
</dbReference>
<sequence>MTFPDAFFFLSDQDAGWCGDPTACPIPAFSIAKSSQTRVDLLFPFMVGANHPLYNFPWELKHPQAFFIGRANWGQSGKTFTVNGTPQNFFSRKYLSVLSSERGDKVMCSLIDCCPQNLPGSRMADREWSMKDHARWSYLMHLDGVTYAYRLARIMHTNSVILKEQSNWFEYYYRHLKEGVHYLSIFKDAPDDVLGVLAAHENRTRDLQELAFQSQAFAKRYLCPKARMLYFRRLLTRYVDMFRQPADGKNAMTDFINEVVWPIIQARQRGDLNYTYKDMKPYVAHRRLLEAVDRRLARLLQDMGGSLSSSGLR</sequence>
<dbReference type="PANTHER" id="PTHR12203:SF35">
    <property type="entry name" value="PROTEIN O-GLUCOSYLTRANSFERASE 1"/>
    <property type="match status" value="1"/>
</dbReference>
<dbReference type="InterPro" id="IPR051091">
    <property type="entry name" value="O-Glucosyltr/Glycosyltrsf_90"/>
</dbReference>
<gene>
    <name evidence="4" type="ORF">GPECTOR_24g230</name>
</gene>
<dbReference type="Proteomes" id="UP000075714">
    <property type="component" value="Unassembled WGS sequence"/>
</dbReference>
<proteinExistence type="inferred from homology"/>
<dbReference type="SMART" id="SM00672">
    <property type="entry name" value="CAP10"/>
    <property type="match status" value="1"/>
</dbReference>
<evidence type="ECO:0000256" key="2">
    <source>
        <dbReference type="ARBA" id="ARBA00022679"/>
    </source>
</evidence>
<dbReference type="GO" id="GO:0016740">
    <property type="term" value="F:transferase activity"/>
    <property type="evidence" value="ECO:0007669"/>
    <property type="project" value="UniProtKB-KW"/>
</dbReference>
<accession>A0A150GHV8</accession>
<protein>
    <recommendedName>
        <fullName evidence="3">Glycosyl transferase CAP10 domain-containing protein</fullName>
    </recommendedName>
</protein>
<evidence type="ECO:0000313" key="4">
    <source>
        <dbReference type="EMBL" id="KXZ48940.1"/>
    </source>
</evidence>
<dbReference type="Pfam" id="PF05686">
    <property type="entry name" value="Glyco_transf_90"/>
    <property type="match status" value="1"/>
</dbReference>
<comment type="similarity">
    <text evidence="1">Belongs to the glycosyltransferase 90 family.</text>
</comment>
<name>A0A150GHV8_GONPE</name>
<dbReference type="OrthoDB" id="202415at2759"/>